<dbReference type="InterPro" id="IPR000524">
    <property type="entry name" value="Tscrpt_reg_HTH_GntR"/>
</dbReference>
<dbReference type="PANTHER" id="PTHR44846:SF1">
    <property type="entry name" value="MANNOSYL-D-GLYCERATE TRANSPORT_METABOLISM SYSTEM REPRESSOR MNGR-RELATED"/>
    <property type="match status" value="1"/>
</dbReference>
<dbReference type="Gene3D" id="3.40.1410.10">
    <property type="entry name" value="Chorismate lyase-like"/>
    <property type="match status" value="1"/>
</dbReference>
<evidence type="ECO:0000259" key="4">
    <source>
        <dbReference type="PROSITE" id="PS50949"/>
    </source>
</evidence>
<keyword evidence="2" id="KW-0238">DNA-binding</keyword>
<dbReference type="Pfam" id="PF07702">
    <property type="entry name" value="UTRA"/>
    <property type="match status" value="1"/>
</dbReference>
<evidence type="ECO:0000256" key="3">
    <source>
        <dbReference type="ARBA" id="ARBA00023163"/>
    </source>
</evidence>
<sequence>MVDRENGIPYYRQLMSSIQQQIEAGFYKEGQQIPTEMEMSRANQVNRHTIRQAIDELCRIGVLYRLKGKGTFVAKAPLDSIEYQLSTKNRFTENIMQAGKVPSNKVFRAVEMIAPTVVKEALALGADESVYCIHVLRFVNGKPFLLSQVFLPAKYFPGLFDRISDFQTLSLLIEQYGINPRRVKSTLRASFPSQEEALALEIPSNMPVIKVENVLKSQDDILIEYNLSCYRGDLAKLSIAW</sequence>
<dbReference type="SMART" id="SM00866">
    <property type="entry name" value="UTRA"/>
    <property type="match status" value="1"/>
</dbReference>
<gene>
    <name evidence="5" type="primary">phnF</name>
    <name evidence="5" type="ORF">SPSIL_045920</name>
</gene>
<evidence type="ECO:0000313" key="6">
    <source>
        <dbReference type="Proteomes" id="UP000216752"/>
    </source>
</evidence>
<dbReference type="SUPFAM" id="SSF46785">
    <property type="entry name" value="Winged helix' DNA-binding domain"/>
    <property type="match status" value="1"/>
</dbReference>
<dbReference type="CDD" id="cd07377">
    <property type="entry name" value="WHTH_GntR"/>
    <property type="match status" value="1"/>
</dbReference>
<dbReference type="Proteomes" id="UP000216752">
    <property type="component" value="Chromosome"/>
</dbReference>
<dbReference type="PROSITE" id="PS50949">
    <property type="entry name" value="HTH_GNTR"/>
    <property type="match status" value="1"/>
</dbReference>
<dbReference type="SUPFAM" id="SSF64288">
    <property type="entry name" value="Chorismate lyase-like"/>
    <property type="match status" value="1"/>
</dbReference>
<dbReference type="Gene3D" id="1.10.10.10">
    <property type="entry name" value="Winged helix-like DNA-binding domain superfamily/Winged helix DNA-binding domain"/>
    <property type="match status" value="1"/>
</dbReference>
<keyword evidence="6" id="KW-1185">Reference proteome</keyword>
<evidence type="ECO:0000256" key="1">
    <source>
        <dbReference type="ARBA" id="ARBA00023015"/>
    </source>
</evidence>
<evidence type="ECO:0000256" key="2">
    <source>
        <dbReference type="ARBA" id="ARBA00023125"/>
    </source>
</evidence>
<accession>A0ABZ3ISK9</accession>
<proteinExistence type="predicted"/>
<reference evidence="5" key="1">
    <citation type="submission" date="2024-05" db="EMBL/GenBank/DDBJ databases">
        <title>Isolation and characterization of Sporomusa carbonis sp. nov., a carboxydotrophic hydrogenogen in the genus of Sporomusa isolated from a charcoal burning pile.</title>
        <authorList>
            <person name="Boeer T."/>
            <person name="Rosenbaum F."/>
            <person name="Eysell L."/>
            <person name="Mueller V."/>
            <person name="Daniel R."/>
            <person name="Poehlein A."/>
        </authorList>
    </citation>
    <scope>NUCLEOTIDE SEQUENCE [LARGE SCALE GENOMIC DNA]</scope>
    <source>
        <strain evidence="5">DSM 10669</strain>
    </source>
</reference>
<keyword evidence="1" id="KW-0805">Transcription regulation</keyword>
<dbReference type="InterPro" id="IPR036388">
    <property type="entry name" value="WH-like_DNA-bd_sf"/>
</dbReference>
<dbReference type="SMART" id="SM00345">
    <property type="entry name" value="HTH_GNTR"/>
    <property type="match status" value="1"/>
</dbReference>
<dbReference type="PANTHER" id="PTHR44846">
    <property type="entry name" value="MANNOSYL-D-GLYCERATE TRANSPORT/METABOLISM SYSTEM REPRESSOR MNGR-RELATED"/>
    <property type="match status" value="1"/>
</dbReference>
<dbReference type="InterPro" id="IPR050679">
    <property type="entry name" value="Bact_HTH_transcr_reg"/>
</dbReference>
<organism evidence="5 6">
    <name type="scientific">Sporomusa silvacetica DSM 10669</name>
    <dbReference type="NCBI Taxonomy" id="1123289"/>
    <lineage>
        <taxon>Bacteria</taxon>
        <taxon>Bacillati</taxon>
        <taxon>Bacillota</taxon>
        <taxon>Negativicutes</taxon>
        <taxon>Selenomonadales</taxon>
        <taxon>Sporomusaceae</taxon>
        <taxon>Sporomusa</taxon>
    </lineage>
</organism>
<feature type="domain" description="HTH gntR-type" evidence="4">
    <location>
        <begin position="8"/>
        <end position="76"/>
    </location>
</feature>
<dbReference type="InterPro" id="IPR036390">
    <property type="entry name" value="WH_DNA-bd_sf"/>
</dbReference>
<evidence type="ECO:0000313" key="5">
    <source>
        <dbReference type="EMBL" id="XFO68369.1"/>
    </source>
</evidence>
<dbReference type="InterPro" id="IPR028978">
    <property type="entry name" value="Chorismate_lyase_/UTRA_dom_sf"/>
</dbReference>
<dbReference type="Pfam" id="PF00392">
    <property type="entry name" value="GntR"/>
    <property type="match status" value="1"/>
</dbReference>
<dbReference type="EMBL" id="CP155573">
    <property type="protein sequence ID" value="XFO68369.1"/>
    <property type="molecule type" value="Genomic_DNA"/>
</dbReference>
<name>A0ABZ3ISK9_9FIRM</name>
<dbReference type="InterPro" id="IPR011663">
    <property type="entry name" value="UTRA"/>
</dbReference>
<protein>
    <submittedName>
        <fullName evidence="5">Transcriptional regulator PhnF</fullName>
    </submittedName>
</protein>
<dbReference type="RefSeq" id="WP_094604143.1">
    <property type="nucleotide sequence ID" value="NZ_CP155573.1"/>
</dbReference>
<keyword evidence="3" id="KW-0804">Transcription</keyword>